<dbReference type="InterPro" id="IPR036134">
    <property type="entry name" value="Crypto/Photolyase_FAD-like_sf"/>
</dbReference>
<sequence>MTRLAVILGDQLSLDIGALQAIDPARDVVLMMEVMDEATYVAHHKQKIVLILSGMRHFAEELRAAGYTVDYVRLDDAANSGSFSGEIERAVKRHRAAGIVVTHPGEHRVLADLHALASEMDLSVEWVEDTRFFSTPSQFAAWAAPRRELRMEFFYRQMRAATGLLMDGAKPAGGQWNFDAANRKAWPRHRAVPERRRFPPDAITQSVIDLVERRFPHHFGTLDGFGWAVTHADAERALEDFIAHHLPCFGDYQDAMRAGAPFLHHGLISPYLNIGLLDPRRACALAERAYRQGVAPINAVEGFIRQILGWREYVRGVYWHLMPGYAEGNALGADQKLPAFYWDGETDMACVRDVIGTIRRHGYAHHIQRLMVTGNLALLWGVRPAEIEAWYLAVFVDAFDWVELPNTHGMAIHADGGVMASKPYAASGAYIDRMSNYCRGCRYDPSQRHGKDACPMTLLYWDFLDRHETRFAAHPRMKLVMDALARLPSDVRQAIRAEAAALRRAGTDRSAGDPSAALF</sequence>
<dbReference type="Gene3D" id="1.10.579.10">
    <property type="entry name" value="DNA Cyclobutane Dipyrimidine Photolyase, subunit A, domain 3"/>
    <property type="match status" value="1"/>
</dbReference>
<gene>
    <name evidence="1" type="ORF">SMD31_09690</name>
</gene>
<protein>
    <submittedName>
        <fullName evidence="1">Cryptochrome/photolyase family protein</fullName>
    </submittedName>
</protein>
<dbReference type="InterPro" id="IPR052551">
    <property type="entry name" value="UV-DNA_repair_photolyase"/>
</dbReference>
<name>A0ABU5DXZ6_9PROT</name>
<dbReference type="EMBL" id="JAXCLX010000001">
    <property type="protein sequence ID" value="MDY0872196.1"/>
    <property type="molecule type" value="Genomic_DNA"/>
</dbReference>
<dbReference type="PANTHER" id="PTHR38657">
    <property type="entry name" value="SLR1343 PROTEIN"/>
    <property type="match status" value="1"/>
</dbReference>
<evidence type="ECO:0000313" key="2">
    <source>
        <dbReference type="Proteomes" id="UP001271769"/>
    </source>
</evidence>
<comment type="caution">
    <text evidence="1">The sequence shown here is derived from an EMBL/GenBank/DDBJ whole genome shotgun (WGS) entry which is preliminary data.</text>
</comment>
<dbReference type="PANTHER" id="PTHR38657:SF1">
    <property type="entry name" value="SLR1343 PROTEIN"/>
    <property type="match status" value="1"/>
</dbReference>
<dbReference type="InterPro" id="IPR007357">
    <property type="entry name" value="PhrB-like"/>
</dbReference>
<dbReference type="Proteomes" id="UP001271769">
    <property type="component" value="Unassembled WGS sequence"/>
</dbReference>
<dbReference type="Pfam" id="PF04244">
    <property type="entry name" value="DPRP"/>
    <property type="match status" value="1"/>
</dbReference>
<dbReference type="Gene3D" id="1.10.10.1710">
    <property type="entry name" value="Deoxyribodipyrimidine photolyase-related"/>
    <property type="match status" value="1"/>
</dbReference>
<accession>A0ABU5DXZ6</accession>
<keyword evidence="2" id="KW-1185">Reference proteome</keyword>
<dbReference type="Gene3D" id="3.40.50.620">
    <property type="entry name" value="HUPs"/>
    <property type="match status" value="1"/>
</dbReference>
<dbReference type="RefSeq" id="WP_320500613.1">
    <property type="nucleotide sequence ID" value="NZ_JAXCLX010000001.1"/>
</dbReference>
<reference evidence="1 2" key="1">
    <citation type="journal article" date="2013" name="Antonie Van Leeuwenhoek">
        <title>Dongia rigui sp. nov., isolated from freshwater of a large wetland in Korea.</title>
        <authorList>
            <person name="Baik K.S."/>
            <person name="Hwang Y.M."/>
            <person name="Choi J.S."/>
            <person name="Kwon J."/>
            <person name="Seong C.N."/>
        </authorList>
    </citation>
    <scope>NUCLEOTIDE SEQUENCE [LARGE SCALE GENOMIC DNA]</scope>
    <source>
        <strain evidence="1 2">04SU4-P</strain>
    </source>
</reference>
<dbReference type="InterPro" id="IPR014729">
    <property type="entry name" value="Rossmann-like_a/b/a_fold"/>
</dbReference>
<organism evidence="1 2">
    <name type="scientific">Dongia rigui</name>
    <dbReference type="NCBI Taxonomy" id="940149"/>
    <lineage>
        <taxon>Bacteria</taxon>
        <taxon>Pseudomonadati</taxon>
        <taxon>Pseudomonadota</taxon>
        <taxon>Alphaproteobacteria</taxon>
        <taxon>Rhodospirillales</taxon>
        <taxon>Dongiaceae</taxon>
        <taxon>Dongia</taxon>
    </lineage>
</organism>
<evidence type="ECO:0000313" key="1">
    <source>
        <dbReference type="EMBL" id="MDY0872196.1"/>
    </source>
</evidence>
<proteinExistence type="predicted"/>
<dbReference type="SUPFAM" id="SSF48173">
    <property type="entry name" value="Cryptochrome/photolyase FAD-binding domain"/>
    <property type="match status" value="1"/>
</dbReference>
<dbReference type="Gene3D" id="1.25.40.80">
    <property type="match status" value="1"/>
</dbReference>